<evidence type="ECO:0000313" key="4">
    <source>
        <dbReference type="Proteomes" id="UP000305546"/>
    </source>
</evidence>
<dbReference type="Proteomes" id="UP000305546">
    <property type="component" value="Unassembled WGS sequence"/>
</dbReference>
<evidence type="ECO:0000313" key="3">
    <source>
        <dbReference type="EMBL" id="TNC20204.1"/>
    </source>
</evidence>
<comment type="caution">
    <text evidence="3">The sequence shown here is derived from an EMBL/GenBank/DDBJ whole genome shotgun (WGS) entry which is preliminary data.</text>
</comment>
<feature type="domain" description="Thioredoxin-like fold" evidence="2">
    <location>
        <begin position="79"/>
        <end position="247"/>
    </location>
</feature>
<keyword evidence="4" id="KW-1185">Reference proteome</keyword>
<keyword evidence="1" id="KW-0472">Membrane</keyword>
<organism evidence="3 4">
    <name type="scientific">Amycolatopsis alkalitolerans</name>
    <dbReference type="NCBI Taxonomy" id="2547244"/>
    <lineage>
        <taxon>Bacteria</taxon>
        <taxon>Bacillati</taxon>
        <taxon>Actinomycetota</taxon>
        <taxon>Actinomycetes</taxon>
        <taxon>Pseudonocardiales</taxon>
        <taxon>Pseudonocardiaceae</taxon>
        <taxon>Amycolatopsis</taxon>
    </lineage>
</organism>
<accession>A0A5C4LSY2</accession>
<dbReference type="InterPro" id="IPR012336">
    <property type="entry name" value="Thioredoxin-like_fold"/>
</dbReference>
<dbReference type="SUPFAM" id="SSF52833">
    <property type="entry name" value="Thioredoxin-like"/>
    <property type="match status" value="1"/>
</dbReference>
<sequence>MTNNRTRKQASRAVAAARGTRRGNTPMAVGIVVVVVLALAVGGGVWYQKHRAAQAAESVIPVQQIADPSIPAVFDPGTGTVLVGKDTAKVTVDAYEDFLCPICGDFERANFGDLEQRLSGGAIKIRYHMLNLLADRSNPPGYSTIAANTALAVATADPKEFLAFHKSLFWKQPEENGTGWTQDQLSNLAQRLGVTGDKFTSLVNGSTYAAKIQQNLQTAENDQSLWQSGNFGTPTVLVNGKLVNWQQPGWLDIAA</sequence>
<dbReference type="AlphaFoldDB" id="A0A5C4LSY2"/>
<reference evidence="3 4" key="1">
    <citation type="submission" date="2019-06" db="EMBL/GenBank/DDBJ databases">
        <title>Amycolatopsis alkalitolerans sp. nov., isolated from Gastrodia elata Blume.</title>
        <authorList>
            <person name="Narsing Rao M.P."/>
            <person name="Li W.J."/>
        </authorList>
    </citation>
    <scope>NUCLEOTIDE SEQUENCE [LARGE SCALE GENOMIC DNA]</scope>
    <source>
        <strain evidence="3 4">SYSUP0005</strain>
    </source>
</reference>
<dbReference type="Pfam" id="PF13462">
    <property type="entry name" value="Thioredoxin_4"/>
    <property type="match status" value="1"/>
</dbReference>
<gene>
    <name evidence="3" type="ORF">FG385_31285</name>
</gene>
<proteinExistence type="predicted"/>
<evidence type="ECO:0000256" key="1">
    <source>
        <dbReference type="SAM" id="Phobius"/>
    </source>
</evidence>
<keyword evidence="1" id="KW-0812">Transmembrane</keyword>
<dbReference type="EMBL" id="VDFW01000045">
    <property type="protein sequence ID" value="TNC20204.1"/>
    <property type="molecule type" value="Genomic_DNA"/>
</dbReference>
<feature type="transmembrane region" description="Helical" evidence="1">
    <location>
        <begin position="27"/>
        <end position="47"/>
    </location>
</feature>
<dbReference type="Gene3D" id="3.40.30.10">
    <property type="entry name" value="Glutaredoxin"/>
    <property type="match status" value="1"/>
</dbReference>
<evidence type="ECO:0000259" key="2">
    <source>
        <dbReference type="Pfam" id="PF13462"/>
    </source>
</evidence>
<dbReference type="InterPro" id="IPR036249">
    <property type="entry name" value="Thioredoxin-like_sf"/>
</dbReference>
<dbReference type="OrthoDB" id="117402at2"/>
<name>A0A5C4LSY2_9PSEU</name>
<protein>
    <recommendedName>
        <fullName evidence="2">Thioredoxin-like fold domain-containing protein</fullName>
    </recommendedName>
</protein>
<dbReference type="RefSeq" id="WP_139100412.1">
    <property type="nucleotide sequence ID" value="NZ_VDFW01000045.1"/>
</dbReference>
<keyword evidence="1" id="KW-1133">Transmembrane helix</keyword>